<feature type="signal peptide" evidence="1">
    <location>
        <begin position="1"/>
        <end position="19"/>
    </location>
</feature>
<accession>A0A5C6RLG8</accession>
<protein>
    <submittedName>
        <fullName evidence="2">T9SS type B sorting domain-containing protein</fullName>
    </submittedName>
</protein>
<dbReference type="InterPro" id="IPR026341">
    <property type="entry name" value="T9SS_type_B"/>
</dbReference>
<gene>
    <name evidence="2" type="ORF">FRY97_12050</name>
</gene>
<dbReference type="RefSeq" id="WP_147167791.1">
    <property type="nucleotide sequence ID" value="NZ_VOOR01000023.1"/>
</dbReference>
<sequence length="1154" mass="119751">MKSLSLCLLLCCSFSAAFAQFNLEVIVLGAEVETSCTDFLSAPDPLWQVEVNGQGRLTYPLQTDGCFNALPNLQYNEPYACGDALPTEVQVCFYAFENDPIIPFGCIISPDCLEQACAPFAVPAHGDTVFYTLPLPSSGATTGELSFAVTVSGPGNNDLPCDAVGLGLLVRGDTIGDAGLGQFSNLCANNQNEPDPADEGAGFSNQNGVWFEFTTGPDIGSVLWIEVLGDPEGTGDNFDAEVAVYRSDNGNCDGSLELVSWSAPTDRTDVYMRLSCPEPDTRYFVLVDGAFSSPGSEEGVFGISLNSTDVDEAPDNRCDALSLGAVPTGGAVATGQPYSNFCATSVGDPFSPSFVVQASVWFSFQAPPTGHVLIEAIADTLTQPLGAQLSLYRPFSTCSGFFQHIASNYTFEDRDESLQVSCLYPGETYYVLVDGDGGFGRGIFSLQVSDAGDITPRTTVDTTICAGSAYEVGSSTYTQAGTYSDTLSLFQGCDSIVMTNLTVLEPIVLNIEQLQPGVGEGNANGIAQASASGGAGGYTFSWCNGTSGPLNESLVGGIACCLTVTDSQGCTTDTCFTPDLLNNILPTVLVEDALCQGSATGTISFSVLGGLAPYDYTWAPAGVGAGGTGILAADNEVASLAGLGAGAYSLTVTDGILDTVFTVEVQEPAPLAIVLEESAGASCFGFCDGRLQASPIGGVQPYSIEWEGGGNGPSAEGLCAGSYALTVTDGNGCVADTFFAVQEPAELIGTVEVLQEVSCFGGGDGRLAVSGNEAPLVFEWSNGGAAAIIEGLSAGTYEVTLTNASGCQDTLQAFLPQPVAPFTADIALAAAISCSGDSDGALEALPGGPFQSVAYTWSNGSGGAQVNGLAAGAYGLTLTNERGCRDSAVYNLSEPGPLQPVVSVVDITCLSPENGGVINFDTVVGGTPPYEYAVDGVLFASSPKLAGLFAGVYTVVVRDSAGCEAELEQLVAPAPELLVFAGPDEEIRLGDTVILQAQASSATAVFEWAAQDSSGLFQSASEWGVSPKLSTLYRVVAVDTVSQCRAEDEVWVRVSKERQVFLPNAFSPNGDGQNDEFLVFAGNDVAEVGYLRVFSRGGQMVFEGKNLDPNVNAGGWDGNFRGQQMPAGVYAFVAAVRFKDGETEVYSGEVVLMR</sequence>
<keyword evidence="1" id="KW-0732">Signal</keyword>
<dbReference type="Proteomes" id="UP000321580">
    <property type="component" value="Unassembled WGS sequence"/>
</dbReference>
<keyword evidence="3" id="KW-1185">Reference proteome</keyword>
<evidence type="ECO:0000313" key="2">
    <source>
        <dbReference type="EMBL" id="TXB62805.1"/>
    </source>
</evidence>
<comment type="caution">
    <text evidence="2">The sequence shown here is derived from an EMBL/GenBank/DDBJ whole genome shotgun (WGS) entry which is preliminary data.</text>
</comment>
<proteinExistence type="predicted"/>
<name>A0A5C6RLG8_9BACT</name>
<dbReference type="Pfam" id="PF13573">
    <property type="entry name" value="SprB"/>
    <property type="match status" value="1"/>
</dbReference>
<dbReference type="Pfam" id="PF13585">
    <property type="entry name" value="CHU_C"/>
    <property type="match status" value="1"/>
</dbReference>
<dbReference type="EMBL" id="VOOR01000023">
    <property type="protein sequence ID" value="TXB62805.1"/>
    <property type="molecule type" value="Genomic_DNA"/>
</dbReference>
<dbReference type="AlphaFoldDB" id="A0A5C6RLG8"/>
<evidence type="ECO:0000313" key="3">
    <source>
        <dbReference type="Proteomes" id="UP000321580"/>
    </source>
</evidence>
<dbReference type="NCBIfam" id="TIGR04131">
    <property type="entry name" value="Bac_Flav_CTERM"/>
    <property type="match status" value="1"/>
</dbReference>
<organism evidence="2 3">
    <name type="scientific">Phaeodactylibacter luteus</name>
    <dbReference type="NCBI Taxonomy" id="1564516"/>
    <lineage>
        <taxon>Bacteria</taxon>
        <taxon>Pseudomonadati</taxon>
        <taxon>Bacteroidota</taxon>
        <taxon>Saprospiria</taxon>
        <taxon>Saprospirales</taxon>
        <taxon>Haliscomenobacteraceae</taxon>
        <taxon>Phaeodactylibacter</taxon>
    </lineage>
</organism>
<reference evidence="2 3" key="1">
    <citation type="submission" date="2019-08" db="EMBL/GenBank/DDBJ databases">
        <title>Genome of Phaeodactylibacter luteus.</title>
        <authorList>
            <person name="Bowman J.P."/>
        </authorList>
    </citation>
    <scope>NUCLEOTIDE SEQUENCE [LARGE SCALE GENOMIC DNA]</scope>
    <source>
        <strain evidence="2 3">KCTC 42180</strain>
    </source>
</reference>
<evidence type="ECO:0000256" key="1">
    <source>
        <dbReference type="SAM" id="SignalP"/>
    </source>
</evidence>
<dbReference type="InterPro" id="IPR025667">
    <property type="entry name" value="SprB_repeat"/>
</dbReference>
<dbReference type="OrthoDB" id="7794186at2"/>
<feature type="chain" id="PRO_5022824583" evidence="1">
    <location>
        <begin position="20"/>
        <end position="1154"/>
    </location>
</feature>